<dbReference type="STRING" id="174720.A0A0N5C1W7"/>
<dbReference type="AlphaFoldDB" id="A0A0N5C1W7"/>
<evidence type="ECO:0000259" key="1">
    <source>
        <dbReference type="Pfam" id="PF17852"/>
    </source>
</evidence>
<dbReference type="WBParaSite" id="SPAL_0001198500.1">
    <property type="protein sequence ID" value="SPAL_0001198500.1"/>
    <property type="gene ID" value="SPAL_0001198500"/>
</dbReference>
<evidence type="ECO:0000313" key="2">
    <source>
        <dbReference type="Proteomes" id="UP000046392"/>
    </source>
</evidence>
<keyword evidence="2" id="KW-1185">Reference proteome</keyword>
<dbReference type="Gene3D" id="1.10.472.130">
    <property type="match status" value="1"/>
</dbReference>
<reference evidence="3" key="1">
    <citation type="submission" date="2017-02" db="UniProtKB">
        <authorList>
            <consortium name="WormBaseParasite"/>
        </authorList>
    </citation>
    <scope>IDENTIFICATION</scope>
</reference>
<name>A0A0N5C1W7_STREA</name>
<dbReference type="Proteomes" id="UP000046392">
    <property type="component" value="Unplaced"/>
</dbReference>
<sequence length="86" mass="10112">MMNFSVKQLLECEFSHQDFPLTTEQIESYIEKSMAVNLVWSMSGDGKWKSRKEIRDFVRRSSTFPMLLDDDHPIIDFEVTGHHGFI</sequence>
<proteinExistence type="predicted"/>
<dbReference type="Pfam" id="PF17852">
    <property type="entry name" value="Dynein_AAA_lid"/>
    <property type="match status" value="1"/>
</dbReference>
<feature type="domain" description="Dynein heavy chain AAA 5 extension" evidence="1">
    <location>
        <begin position="8"/>
        <end position="80"/>
    </location>
</feature>
<organism evidence="2 3">
    <name type="scientific">Strongyloides papillosus</name>
    <name type="common">Intestinal threadworm</name>
    <dbReference type="NCBI Taxonomy" id="174720"/>
    <lineage>
        <taxon>Eukaryota</taxon>
        <taxon>Metazoa</taxon>
        <taxon>Ecdysozoa</taxon>
        <taxon>Nematoda</taxon>
        <taxon>Chromadorea</taxon>
        <taxon>Rhabditida</taxon>
        <taxon>Tylenchina</taxon>
        <taxon>Panagrolaimomorpha</taxon>
        <taxon>Strongyloidoidea</taxon>
        <taxon>Strongyloididae</taxon>
        <taxon>Strongyloides</taxon>
    </lineage>
</organism>
<accession>A0A0N5C1W7</accession>
<evidence type="ECO:0000313" key="3">
    <source>
        <dbReference type="WBParaSite" id="SPAL_0001198500.1"/>
    </source>
</evidence>
<protein>
    <submittedName>
        <fullName evidence="3">Dynein_AAA_lid domain-containing protein</fullName>
    </submittedName>
</protein>
<dbReference type="InterPro" id="IPR041466">
    <property type="entry name" value="Dynein_AAA5_ext"/>
</dbReference>